<dbReference type="HOGENOM" id="CLU_012153_2_3_9"/>
<evidence type="ECO:0000313" key="4">
    <source>
        <dbReference type="EMBL" id="KFN08246.1"/>
    </source>
</evidence>
<dbReference type="CDD" id="cd04735">
    <property type="entry name" value="OYE_like_4_FMN"/>
    <property type="match status" value="1"/>
</dbReference>
<evidence type="ECO:0000259" key="3">
    <source>
        <dbReference type="Pfam" id="PF00724"/>
    </source>
</evidence>
<protein>
    <submittedName>
        <fullName evidence="4">Dihydroorotate dehydrogenase family protein</fullName>
    </submittedName>
</protein>
<dbReference type="Pfam" id="PF00724">
    <property type="entry name" value="Oxidored_FMN"/>
    <property type="match status" value="1"/>
</dbReference>
<comment type="caution">
    <text evidence="4">The sequence shown here is derived from an EMBL/GenBank/DDBJ whole genome shotgun (WGS) entry which is preliminary data.</text>
</comment>
<dbReference type="Proteomes" id="UP000029278">
    <property type="component" value="Unassembled WGS sequence"/>
</dbReference>
<dbReference type="EMBL" id="JMQA01000029">
    <property type="protein sequence ID" value="KFN08246.1"/>
    <property type="molecule type" value="Genomic_DNA"/>
</dbReference>
<dbReference type="InterPro" id="IPR051799">
    <property type="entry name" value="NADH_flavin_oxidoreductase"/>
</dbReference>
<keyword evidence="1" id="KW-0285">Flavoprotein</keyword>
<proteinExistence type="predicted"/>
<dbReference type="GeneID" id="77007422"/>
<dbReference type="AlphaFoldDB" id="A0A090ZVU0"/>
<dbReference type="PATRIC" id="fig|44252.3.peg.3123"/>
<dbReference type="GO" id="GO:0016491">
    <property type="term" value="F:oxidoreductase activity"/>
    <property type="evidence" value="ECO:0007669"/>
    <property type="project" value="UniProtKB-KW"/>
</dbReference>
<evidence type="ECO:0000313" key="5">
    <source>
        <dbReference type="Proteomes" id="UP000029278"/>
    </source>
</evidence>
<dbReference type="OrthoDB" id="9772736at2"/>
<dbReference type="PANTHER" id="PTHR43656:SF2">
    <property type="entry name" value="BINDING OXIDOREDUCTASE, PUTATIVE (AFU_ORTHOLOGUE AFUA_2G08260)-RELATED"/>
    <property type="match status" value="1"/>
</dbReference>
<accession>A0A090ZVU0</accession>
<evidence type="ECO:0000256" key="2">
    <source>
        <dbReference type="ARBA" id="ARBA00023002"/>
    </source>
</evidence>
<dbReference type="PANTHER" id="PTHR43656">
    <property type="entry name" value="BINDING OXIDOREDUCTASE, PUTATIVE (AFU_ORTHOLOGUE AFUA_2G08260)-RELATED"/>
    <property type="match status" value="1"/>
</dbReference>
<dbReference type="SUPFAM" id="SSF51395">
    <property type="entry name" value="FMN-linked oxidoreductases"/>
    <property type="match status" value="1"/>
</dbReference>
<dbReference type="GO" id="GO:0010181">
    <property type="term" value="F:FMN binding"/>
    <property type="evidence" value="ECO:0007669"/>
    <property type="project" value="InterPro"/>
</dbReference>
<feature type="domain" description="NADH:flavin oxidoreductase/NADH oxidase N-terminal" evidence="3">
    <location>
        <begin position="7"/>
        <end position="339"/>
    </location>
</feature>
<evidence type="ECO:0000256" key="1">
    <source>
        <dbReference type="ARBA" id="ARBA00022630"/>
    </source>
</evidence>
<keyword evidence="5" id="KW-1185">Reference proteome</keyword>
<dbReference type="InterPro" id="IPR013785">
    <property type="entry name" value="Aldolase_TIM"/>
</dbReference>
<gene>
    <name evidence="4" type="ORF">DJ90_1502</name>
</gene>
<dbReference type="Gene3D" id="3.20.20.70">
    <property type="entry name" value="Aldolase class I"/>
    <property type="match status" value="1"/>
</dbReference>
<dbReference type="InterPro" id="IPR001155">
    <property type="entry name" value="OxRdtase_FMN_N"/>
</dbReference>
<name>A0A090ZVU0_PAEMA</name>
<organism evidence="4 5">
    <name type="scientific">Paenibacillus macerans</name>
    <name type="common">Bacillus macerans</name>
    <dbReference type="NCBI Taxonomy" id="44252"/>
    <lineage>
        <taxon>Bacteria</taxon>
        <taxon>Bacillati</taxon>
        <taxon>Bacillota</taxon>
        <taxon>Bacilli</taxon>
        <taxon>Bacillales</taxon>
        <taxon>Paenibacillaceae</taxon>
        <taxon>Paenibacillus</taxon>
    </lineage>
</organism>
<sequence length="373" mass="40611">MNQKYESLFKSFTLSSGVQLKNRVLMAPMSMTASGANGELTDVELAFYKARAQGVGAVVTGALVSPNGKLIEHGIGIDNDTLLPGLQKLTVAIRENGAKAIVQLYHGGRLSNPALVPGGHILGASPVAVEREGAAVPKAMTDAEIETVIEEYAQATRRAIEAGFDGVEIHGANGFLMQQFFSPRSNRREDKWGGTLEKRMTLPLEVVRRVKETVAAHATSPFAVGYRISPEENETPGITMTDTLHFVDVLAEQTLDYIHISVDRFWAGPRRDDSIKKSRIVMIQERVGDRVPVIGVGGLLTPDDVVQALETGVPLISLGHAMVMNPEWVALVQSGREQEIKTTLSRSAQKELMIPDVFWGMITNTPGWFQVVD</sequence>
<dbReference type="RefSeq" id="WP_036623224.1">
    <property type="nucleotide sequence ID" value="NZ_BOSD01000021.1"/>
</dbReference>
<keyword evidence="2" id="KW-0560">Oxidoreductase</keyword>
<dbReference type="STRING" id="44252.DJ90_1502"/>
<reference evidence="4 5" key="1">
    <citation type="submission" date="2014-04" db="EMBL/GenBank/DDBJ databases">
        <authorList>
            <person name="Bishop-Lilly K.A."/>
            <person name="Broomall S.M."/>
            <person name="Chain P.S."/>
            <person name="Chertkov O."/>
            <person name="Coyne S.R."/>
            <person name="Daligault H.E."/>
            <person name="Davenport K.W."/>
            <person name="Erkkila T."/>
            <person name="Frey K.G."/>
            <person name="Gibbons H.S."/>
            <person name="Gu W."/>
            <person name="Jaissle J."/>
            <person name="Johnson S.L."/>
            <person name="Koroleva G.I."/>
            <person name="Ladner J.T."/>
            <person name="Lo C.-C."/>
            <person name="Minogue T.D."/>
            <person name="Munk C."/>
            <person name="Palacios G.F."/>
            <person name="Redden C.L."/>
            <person name="Rosenzweig C.N."/>
            <person name="Scholz M.B."/>
            <person name="Teshima H."/>
            <person name="Xu Y."/>
        </authorList>
    </citation>
    <scope>NUCLEOTIDE SEQUENCE [LARGE SCALE GENOMIC DNA]</scope>
    <source>
        <strain evidence="4 5">8244</strain>
    </source>
</reference>